<dbReference type="AlphaFoldDB" id="A0ABC9SRV9"/>
<dbReference type="RefSeq" id="WP_000282327.1">
    <property type="nucleotide sequence ID" value="NZ_KB976009.1"/>
</dbReference>
<sequence>MYNIEQIYQEVLDGKRRRFPPYTWSDDQDNILAKRVIKYLIEKVLKWNKKQIVSDWKEKLIIKYKLGGLLSVKYNGSPYAMINDAYLNYFKEWEFKMTPLNYWTKPKALEALKWTIEEKEKLTDNKLLEVYSIQWLSNHKLNSPCRMFWKGSPYSMINELYPGRFNQWEFKKTRSNWWTKEKALKVLKWLIEEREKMDDQEIKIKINVLWLTQKGLRTPLARYWNDSPFSFINELYPGRFKEWEFKMTPKKFWTKERALEALKWSIEEKEQLTKEQLIQVYNRKWLIKQGLRTPLERFWKNSPYSMLHETYPGEFKEWELNRVPCGFWTKEKALEALKWTIEEKEQLTKEQLIQVYNRKWLINQGLRTPLEKVYHNNIHTMINELYPNQFAKKYEIL</sequence>
<dbReference type="Proteomes" id="UP000014060">
    <property type="component" value="Unassembled WGS sequence"/>
</dbReference>
<feature type="domain" description="DUF4046" evidence="1">
    <location>
        <begin position="319"/>
        <end position="389"/>
    </location>
</feature>
<comment type="caution">
    <text evidence="2">The sequence shown here is derived from an EMBL/GenBank/DDBJ whole genome shotgun (WGS) entry which is preliminary data.</text>
</comment>
<reference evidence="2 3" key="1">
    <citation type="submission" date="2013-01" db="EMBL/GenBank/DDBJ databases">
        <title>The Genome Sequence of Bacillus cereus TIAC219.</title>
        <authorList>
            <consortium name="The Broad Institute Genome Sequencing Platform"/>
            <consortium name="The Broad Institute Genome Sequencing Center for Infectious Disease"/>
            <person name="Feldgarden M."/>
            <person name="Van der Auwera G.A."/>
            <person name="Mahillon J."/>
            <person name="Duprez V."/>
            <person name="Timmery S."/>
            <person name="Mattelet C."/>
            <person name="Dierick K."/>
            <person name="Sun M."/>
            <person name="Yu Z."/>
            <person name="Zhu L."/>
            <person name="Hu X."/>
            <person name="Shank E.B."/>
            <person name="Swiecicka I."/>
            <person name="Hansen B.M."/>
            <person name="Andrup L."/>
            <person name="Walker B."/>
            <person name="Young S.K."/>
            <person name="Zeng Q."/>
            <person name="Gargeya S."/>
            <person name="Fitzgerald M."/>
            <person name="Haas B."/>
            <person name="Abouelleil A."/>
            <person name="Alvarado L."/>
            <person name="Arachchi H.M."/>
            <person name="Berlin A.M."/>
            <person name="Chapman S.B."/>
            <person name="Dewar J."/>
            <person name="Goldberg J."/>
            <person name="Griggs A."/>
            <person name="Gujja S."/>
            <person name="Hansen M."/>
            <person name="Howarth C."/>
            <person name="Imamovic A."/>
            <person name="Larimer J."/>
            <person name="McCowan C."/>
            <person name="Murphy C."/>
            <person name="Neiman D."/>
            <person name="Pearson M."/>
            <person name="Priest M."/>
            <person name="Roberts A."/>
            <person name="Saif S."/>
            <person name="Shea T."/>
            <person name="Sisk P."/>
            <person name="Sykes S."/>
            <person name="Wortman J."/>
            <person name="Nusbaum C."/>
            <person name="Birren B."/>
        </authorList>
    </citation>
    <scope>NUCLEOTIDE SEQUENCE [LARGE SCALE GENOMIC DNA]</scope>
    <source>
        <strain evidence="2 3">TIAC219</strain>
    </source>
</reference>
<organism evidence="2 3">
    <name type="scientific">Bacillus cereus TIAC219</name>
    <dbReference type="NCBI Taxonomy" id="718222"/>
    <lineage>
        <taxon>Bacteria</taxon>
        <taxon>Bacillati</taxon>
        <taxon>Bacillota</taxon>
        <taxon>Bacilli</taxon>
        <taxon>Bacillales</taxon>
        <taxon>Bacillaceae</taxon>
        <taxon>Bacillus</taxon>
        <taxon>Bacillus cereus group</taxon>
    </lineage>
</organism>
<evidence type="ECO:0000313" key="3">
    <source>
        <dbReference type="Proteomes" id="UP000014060"/>
    </source>
</evidence>
<dbReference type="InterPro" id="IPR025119">
    <property type="entry name" value="DUF4046"/>
</dbReference>
<gene>
    <name evidence="2" type="ORF">IAY_05883</name>
</gene>
<protein>
    <recommendedName>
        <fullName evidence="1">DUF4046 domain-containing protein</fullName>
    </recommendedName>
</protein>
<proteinExistence type="predicted"/>
<name>A0ABC9SRV9_BACCE</name>
<feature type="domain" description="DUF4046" evidence="1">
    <location>
        <begin position="4"/>
        <end position="87"/>
    </location>
</feature>
<feature type="domain" description="DUF4046" evidence="1">
    <location>
        <begin position="244"/>
        <end position="313"/>
    </location>
</feature>
<evidence type="ECO:0000313" key="2">
    <source>
        <dbReference type="EMBL" id="EOQ58606.1"/>
    </source>
</evidence>
<dbReference type="Pfam" id="PF13255">
    <property type="entry name" value="DUF4046"/>
    <property type="match status" value="3"/>
</dbReference>
<dbReference type="EMBL" id="AHCJ01000072">
    <property type="protein sequence ID" value="EOQ58606.1"/>
    <property type="molecule type" value="Genomic_DNA"/>
</dbReference>
<evidence type="ECO:0000259" key="1">
    <source>
        <dbReference type="Pfam" id="PF13255"/>
    </source>
</evidence>
<accession>A0ABC9SRV9</accession>